<proteinExistence type="predicted"/>
<feature type="region of interest" description="Disordered" evidence="1">
    <location>
        <begin position="198"/>
        <end position="240"/>
    </location>
</feature>
<accession>A0A5K1K858</accession>
<evidence type="ECO:0000256" key="1">
    <source>
        <dbReference type="SAM" id="MobiDB-lite"/>
    </source>
</evidence>
<organism evidence="3">
    <name type="scientific">Ganoderma boninense</name>
    <dbReference type="NCBI Taxonomy" id="34458"/>
    <lineage>
        <taxon>Eukaryota</taxon>
        <taxon>Fungi</taxon>
        <taxon>Dikarya</taxon>
        <taxon>Basidiomycota</taxon>
        <taxon>Agaricomycotina</taxon>
        <taxon>Agaricomycetes</taxon>
        <taxon>Polyporales</taxon>
        <taxon>Polyporaceae</taxon>
        <taxon>Ganoderma</taxon>
    </lineage>
</organism>
<gene>
    <name evidence="3" type="primary">I1RI73</name>
</gene>
<protein>
    <submittedName>
        <fullName evidence="3">Uncharacterized protein</fullName>
    </submittedName>
</protein>
<keyword evidence="2" id="KW-0812">Transmembrane</keyword>
<dbReference type="AlphaFoldDB" id="A0A5K1K858"/>
<keyword evidence="2" id="KW-0472">Membrane</keyword>
<feature type="region of interest" description="Disordered" evidence="1">
    <location>
        <begin position="174"/>
        <end position="193"/>
    </location>
</feature>
<evidence type="ECO:0000256" key="2">
    <source>
        <dbReference type="SAM" id="Phobius"/>
    </source>
</evidence>
<feature type="region of interest" description="Disordered" evidence="1">
    <location>
        <begin position="282"/>
        <end position="337"/>
    </location>
</feature>
<reference evidence="3" key="1">
    <citation type="submission" date="2019-10" db="EMBL/GenBank/DDBJ databases">
        <authorList>
            <person name="Nor Muhammad N."/>
        </authorList>
    </citation>
    <scope>NUCLEOTIDE SEQUENCE</scope>
</reference>
<name>A0A5K1K858_9APHY</name>
<sequence>MSDAGINTWNLISGTIGVVTVLPFIWALVWYQHPESKMAQLESAMKDTDALLRSLLEQGLLDPQRHVPHFTSHLTRYRTKMEAYREETFIVSVSWRKTLVAWARGLSKRIAILCEQVKTVRVEICEASFEQRMRLMNEDADGGVPPSLFTWRMKIPSIWERIMSLVSRTPSVETTETASQMSTTPAVDISIDDIGSAPTIGDAALTPRSSCSPHPSPRSSDDEGSPHRATPHRHHYPFRMLRTAADSREFRTITSAIRRVERDLTAQGISHLLLTQLVQTTRKHWSPASTKANRPRTRKPRGSGLGSKNVAASRDAPGQPSINSDTYTPGEETACDV</sequence>
<keyword evidence="2" id="KW-1133">Transmembrane helix</keyword>
<feature type="transmembrane region" description="Helical" evidence="2">
    <location>
        <begin position="12"/>
        <end position="31"/>
    </location>
</feature>
<dbReference type="EMBL" id="LR729484">
    <property type="protein sequence ID" value="VWP01575.1"/>
    <property type="molecule type" value="Genomic_DNA"/>
</dbReference>
<evidence type="ECO:0000313" key="3">
    <source>
        <dbReference type="EMBL" id="VWP01575.1"/>
    </source>
</evidence>
<feature type="compositionally biased region" description="Polar residues" evidence="1">
    <location>
        <begin position="174"/>
        <end position="185"/>
    </location>
</feature>